<comment type="subcellular location">
    <subcellularLocation>
        <location evidence="1">Secreted</location>
    </subcellularLocation>
</comment>
<dbReference type="PROSITE" id="PS51677">
    <property type="entry name" value="NODB"/>
    <property type="match status" value="1"/>
</dbReference>
<dbReference type="SUPFAM" id="SSF88713">
    <property type="entry name" value="Glycoside hydrolase/deacetylase"/>
    <property type="match status" value="1"/>
</dbReference>
<feature type="domain" description="NodB homology" evidence="3">
    <location>
        <begin position="72"/>
        <end position="288"/>
    </location>
</feature>
<dbReference type="GO" id="GO:0016810">
    <property type="term" value="F:hydrolase activity, acting on carbon-nitrogen (but not peptide) bonds"/>
    <property type="evidence" value="ECO:0007669"/>
    <property type="project" value="InterPro"/>
</dbReference>
<proteinExistence type="predicted"/>
<evidence type="ECO:0000256" key="2">
    <source>
        <dbReference type="ARBA" id="ARBA00022729"/>
    </source>
</evidence>
<dbReference type="InterPro" id="IPR011330">
    <property type="entry name" value="Glyco_hydro/deAcase_b/a-brl"/>
</dbReference>
<gene>
    <name evidence="4" type="ORF">ENW73_01450</name>
</gene>
<accession>A0A7C6E9I9</accession>
<keyword evidence="2" id="KW-0732">Signal</keyword>
<dbReference type="PANTHER" id="PTHR34216:SF3">
    <property type="entry name" value="POLY-BETA-1,6-N-ACETYL-D-GLUCOSAMINE N-DEACETYLASE"/>
    <property type="match status" value="1"/>
</dbReference>
<reference evidence="4" key="1">
    <citation type="journal article" date="2020" name="mSystems">
        <title>Genome- and Community-Level Interaction Insights into Carbon Utilization and Element Cycling Functions of Hydrothermarchaeota in Hydrothermal Sediment.</title>
        <authorList>
            <person name="Zhou Z."/>
            <person name="Liu Y."/>
            <person name="Xu W."/>
            <person name="Pan J."/>
            <person name="Luo Z.H."/>
            <person name="Li M."/>
        </authorList>
    </citation>
    <scope>NUCLEOTIDE SEQUENCE [LARGE SCALE GENOMIC DNA]</scope>
    <source>
        <strain evidence="4">SpSt-876</strain>
    </source>
</reference>
<dbReference type="CDD" id="cd10918">
    <property type="entry name" value="CE4_NodB_like_5s_6s"/>
    <property type="match status" value="1"/>
</dbReference>
<evidence type="ECO:0000256" key="1">
    <source>
        <dbReference type="ARBA" id="ARBA00004613"/>
    </source>
</evidence>
<dbReference type="Gene3D" id="3.20.20.370">
    <property type="entry name" value="Glycoside hydrolase/deacetylase"/>
    <property type="match status" value="1"/>
</dbReference>
<dbReference type="Pfam" id="PF01522">
    <property type="entry name" value="Polysacc_deac_1"/>
    <property type="match status" value="1"/>
</dbReference>
<comment type="caution">
    <text evidence="4">The sequence shown here is derived from an EMBL/GenBank/DDBJ whole genome shotgun (WGS) entry which is preliminary data.</text>
</comment>
<name>A0A7C6E9I9_UNCW3</name>
<dbReference type="AlphaFoldDB" id="A0A7C6E9I9"/>
<protein>
    <submittedName>
        <fullName evidence="4">Polysaccharide deacetylase family protein</fullName>
    </submittedName>
</protein>
<dbReference type="EMBL" id="DTLI01000032">
    <property type="protein sequence ID" value="HHS51518.1"/>
    <property type="molecule type" value="Genomic_DNA"/>
</dbReference>
<evidence type="ECO:0000259" key="3">
    <source>
        <dbReference type="PROSITE" id="PS51677"/>
    </source>
</evidence>
<dbReference type="InterPro" id="IPR002509">
    <property type="entry name" value="NODB_dom"/>
</dbReference>
<dbReference type="GO" id="GO:0005975">
    <property type="term" value="P:carbohydrate metabolic process"/>
    <property type="evidence" value="ECO:0007669"/>
    <property type="project" value="InterPro"/>
</dbReference>
<sequence>MTRTDGRNAKSVSRETRQKIRNKKANLLITLSGQLILAVLVILSTLSELQAKDSTPCSWNQKNRGFEGQSPAKVCLFFDDGYYSVYYYAYPILKKHRLPATLGLVASKVQKPNTRKNFLHHLRFGFLNRNEVSEMIDSLGVEVASHSVTHRRLTEISDTMDLRYELFYSKQVLESLFQQEVITFVYPYGKYDDRILRLTQAAGYKIGRTTEFGEPNFWVAPLKVPIKEVRNTTTLDEIITHIKRFDITVLLFHRILEKPSLFTEFSVSRFDSLLTLLDSLKVKVMTLRGLYEEWRREVFAKAVIERGILDRKNWSDYLFQKVDIDQTRTSTRF</sequence>
<dbReference type="GO" id="GO:0005576">
    <property type="term" value="C:extracellular region"/>
    <property type="evidence" value="ECO:0007669"/>
    <property type="project" value="UniProtKB-SubCell"/>
</dbReference>
<evidence type="ECO:0000313" key="4">
    <source>
        <dbReference type="EMBL" id="HHS51518.1"/>
    </source>
</evidence>
<dbReference type="PANTHER" id="PTHR34216">
    <property type="match status" value="1"/>
</dbReference>
<dbReference type="InterPro" id="IPR051398">
    <property type="entry name" value="Polysacch_Deacetylase"/>
</dbReference>
<organism evidence="4">
    <name type="scientific">candidate division WOR-3 bacterium</name>
    <dbReference type="NCBI Taxonomy" id="2052148"/>
    <lineage>
        <taxon>Bacteria</taxon>
        <taxon>Bacteria division WOR-3</taxon>
    </lineage>
</organism>